<evidence type="ECO:0000256" key="10">
    <source>
        <dbReference type="RuleBase" id="RU364116"/>
    </source>
</evidence>
<gene>
    <name evidence="12" type="ORF">BGC07_09375</name>
</gene>
<evidence type="ECO:0000256" key="2">
    <source>
        <dbReference type="ARBA" id="ARBA00006100"/>
    </source>
</evidence>
<comment type="similarity">
    <text evidence="2">Belongs to the anaerobic coproporphyrinogen-III oxidase family. HemW subfamily.</text>
</comment>
<evidence type="ECO:0000256" key="1">
    <source>
        <dbReference type="ARBA" id="ARBA00001966"/>
    </source>
</evidence>
<keyword evidence="5 10" id="KW-0949">S-adenosyl-L-methionine</keyword>
<sequence length="388" mass="44256">MQITTLPPLSLYIHIPWCIKKCPYCDFNSHPKREDDLPEESYIKRLITDLKLELENIAKKDKENTRALNSIFIGGGTPSLFSPSSIDNLLNQIQELIPFKGNIEITLEANPSTFEYQRFIDYKQAGVNRLSIGIQSFNNHKLTSLGRVHDSQEAFKAIEIAHQSGFNSFNIDIMYGLPKQSENEALADLKQAIDLKPPHLSWYQLTLEPNTLFHAKPPQLPTDEAIWQMQLTGQQLLENHGLNQYEISAYSQDNHQTKHNSNYWQFGDYIGIGAGAHGKITSIKQNSIARRWKLKHPKAYLDPKQNLLAGSQIIAPKDLPFEFMMNALRLTKGVPKEYFTERTGLSLNSIDNILTQLQQQGLLSDHSDRICTSFKGMQFLNSLLEKFI</sequence>
<keyword evidence="4 10" id="KW-0349">Heme</keyword>
<dbReference type="InterPro" id="IPR004559">
    <property type="entry name" value="HemW-like"/>
</dbReference>
<evidence type="ECO:0000256" key="4">
    <source>
        <dbReference type="ARBA" id="ARBA00022617"/>
    </source>
</evidence>
<keyword evidence="10" id="KW-0963">Cytoplasm</keyword>
<dbReference type="Gene3D" id="3.20.20.70">
    <property type="entry name" value="Aldolase class I"/>
    <property type="match status" value="1"/>
</dbReference>
<protein>
    <recommendedName>
        <fullName evidence="3 10">Heme chaperone HemW</fullName>
    </recommendedName>
</protein>
<dbReference type="InterPro" id="IPR010723">
    <property type="entry name" value="HemN_C"/>
</dbReference>
<dbReference type="NCBIfam" id="TIGR00539">
    <property type="entry name" value="hemN_rel"/>
    <property type="match status" value="1"/>
</dbReference>
<dbReference type="PANTHER" id="PTHR13932:SF5">
    <property type="entry name" value="RADICAL S-ADENOSYL METHIONINE DOMAIN-CONTAINING PROTEIN 1, MITOCHONDRIAL"/>
    <property type="match status" value="1"/>
</dbReference>
<dbReference type="PROSITE" id="PS51918">
    <property type="entry name" value="RADICAL_SAM"/>
    <property type="match status" value="1"/>
</dbReference>
<keyword evidence="8 10" id="KW-0411">Iron-sulfur</keyword>
<dbReference type="InterPro" id="IPR034505">
    <property type="entry name" value="Coproporphyrinogen-III_oxidase"/>
</dbReference>
<evidence type="ECO:0000313" key="12">
    <source>
        <dbReference type="EMBL" id="ODN43087.1"/>
    </source>
</evidence>
<evidence type="ECO:0000259" key="11">
    <source>
        <dbReference type="PROSITE" id="PS51918"/>
    </source>
</evidence>
<dbReference type="SFLD" id="SFLDG01082">
    <property type="entry name" value="B12-binding_domain_containing"/>
    <property type="match status" value="1"/>
</dbReference>
<name>A0ABX3A4B5_9GAMM</name>
<feature type="domain" description="Radical SAM core" evidence="11">
    <location>
        <begin position="3"/>
        <end position="243"/>
    </location>
</feature>
<dbReference type="SMART" id="SM00729">
    <property type="entry name" value="Elp3"/>
    <property type="match status" value="1"/>
</dbReference>
<evidence type="ECO:0000313" key="13">
    <source>
        <dbReference type="Proteomes" id="UP000094329"/>
    </source>
</evidence>
<evidence type="ECO:0000256" key="6">
    <source>
        <dbReference type="ARBA" id="ARBA00022723"/>
    </source>
</evidence>
<evidence type="ECO:0000256" key="3">
    <source>
        <dbReference type="ARBA" id="ARBA00017228"/>
    </source>
</evidence>
<dbReference type="SFLD" id="SFLDG01065">
    <property type="entry name" value="anaerobic_coproporphyrinogen-I"/>
    <property type="match status" value="1"/>
</dbReference>
<dbReference type="InterPro" id="IPR013785">
    <property type="entry name" value="Aldolase_TIM"/>
</dbReference>
<evidence type="ECO:0000256" key="5">
    <source>
        <dbReference type="ARBA" id="ARBA00022691"/>
    </source>
</evidence>
<comment type="function">
    <text evidence="10">Probably acts as a heme chaperone, transferring heme to an unknown acceptor. Binds one molecule of heme per monomer, possibly covalently. Binds 1 [4Fe-4S] cluster. The cluster is coordinated with 3 cysteines and an exchangeable S-adenosyl-L-methionine.</text>
</comment>
<dbReference type="InterPro" id="IPR006638">
    <property type="entry name" value="Elp3/MiaA/NifB-like_rSAM"/>
</dbReference>
<evidence type="ECO:0000256" key="8">
    <source>
        <dbReference type="ARBA" id="ARBA00023014"/>
    </source>
</evidence>
<evidence type="ECO:0000256" key="7">
    <source>
        <dbReference type="ARBA" id="ARBA00023004"/>
    </source>
</evidence>
<dbReference type="RefSeq" id="WP_069312885.1">
    <property type="nucleotide sequence ID" value="NZ_MDTU01000001.1"/>
</dbReference>
<dbReference type="InterPro" id="IPR058240">
    <property type="entry name" value="rSAM_sf"/>
</dbReference>
<dbReference type="EMBL" id="MDTU01000001">
    <property type="protein sequence ID" value="ODN43087.1"/>
    <property type="molecule type" value="Genomic_DNA"/>
</dbReference>
<comment type="caution">
    <text evidence="12">The sequence shown here is derived from an EMBL/GenBank/DDBJ whole genome shotgun (WGS) entry which is preliminary data.</text>
</comment>
<keyword evidence="7 10" id="KW-0408">Iron</keyword>
<dbReference type="Proteomes" id="UP000094329">
    <property type="component" value="Unassembled WGS sequence"/>
</dbReference>
<comment type="cofactor">
    <cofactor evidence="1">
        <name>[4Fe-4S] cluster</name>
        <dbReference type="ChEBI" id="CHEBI:49883"/>
    </cofactor>
</comment>
<proteinExistence type="inferred from homology"/>
<dbReference type="InterPro" id="IPR007197">
    <property type="entry name" value="rSAM"/>
</dbReference>
<comment type="subcellular location">
    <subcellularLocation>
        <location evidence="10">Cytoplasm</location>
    </subcellularLocation>
</comment>
<organism evidence="12 13">
    <name type="scientific">Piscirickettsia litoralis</name>
    <dbReference type="NCBI Taxonomy" id="1891921"/>
    <lineage>
        <taxon>Bacteria</taxon>
        <taxon>Pseudomonadati</taxon>
        <taxon>Pseudomonadota</taxon>
        <taxon>Gammaproteobacteria</taxon>
        <taxon>Thiotrichales</taxon>
        <taxon>Piscirickettsiaceae</taxon>
        <taxon>Piscirickettsia</taxon>
    </lineage>
</organism>
<keyword evidence="13" id="KW-1185">Reference proteome</keyword>
<reference evidence="12 13" key="1">
    <citation type="submission" date="2016-08" db="EMBL/GenBank/DDBJ databases">
        <title>Draft genome sequence of Candidatus Piscirickettsia litoralis, from seawater.</title>
        <authorList>
            <person name="Wan X."/>
            <person name="Lee A.J."/>
            <person name="Hou S."/>
            <person name="Donachie S.P."/>
        </authorList>
    </citation>
    <scope>NUCLEOTIDE SEQUENCE [LARGE SCALE GENOMIC DNA]</scope>
    <source>
        <strain evidence="12 13">Y2</strain>
    </source>
</reference>
<keyword evidence="9 10" id="KW-0143">Chaperone</keyword>
<dbReference type="PANTHER" id="PTHR13932">
    <property type="entry name" value="COPROPORPHYRINIGEN III OXIDASE"/>
    <property type="match status" value="1"/>
</dbReference>
<dbReference type="Pfam" id="PF04055">
    <property type="entry name" value="Radical_SAM"/>
    <property type="match status" value="1"/>
</dbReference>
<dbReference type="SUPFAM" id="SSF102114">
    <property type="entry name" value="Radical SAM enzymes"/>
    <property type="match status" value="1"/>
</dbReference>
<keyword evidence="6 10" id="KW-0479">Metal-binding</keyword>
<dbReference type="Pfam" id="PF06969">
    <property type="entry name" value="HemN_C"/>
    <property type="match status" value="1"/>
</dbReference>
<dbReference type="SFLD" id="SFLDF00562">
    <property type="entry name" value="HemN-like__clustered_with_heat"/>
    <property type="match status" value="1"/>
</dbReference>
<evidence type="ECO:0000256" key="9">
    <source>
        <dbReference type="ARBA" id="ARBA00023186"/>
    </source>
</evidence>
<dbReference type="CDD" id="cd01335">
    <property type="entry name" value="Radical_SAM"/>
    <property type="match status" value="1"/>
</dbReference>
<dbReference type="SFLD" id="SFLDS00029">
    <property type="entry name" value="Radical_SAM"/>
    <property type="match status" value="1"/>
</dbReference>
<keyword evidence="10" id="KW-0004">4Fe-4S</keyword>
<dbReference type="SFLD" id="SFLDF00288">
    <property type="entry name" value="HemN-like__clustered_with_nucl"/>
    <property type="match status" value="1"/>
</dbReference>
<accession>A0ABX3A4B5</accession>